<reference evidence="2 3" key="1">
    <citation type="submission" date="2016-11" db="EMBL/GenBank/DDBJ databases">
        <title>Genome sequence and comparative genomic analysis of clinical strain Elizabethkingia meningoseptica 61421 PRCM.</title>
        <authorList>
            <person name="Wang M."/>
            <person name="Hu S."/>
            <person name="Cao L."/>
            <person name="Jiang T."/>
            <person name="Zhou Y."/>
            <person name="Ming D."/>
        </authorList>
    </citation>
    <scope>NUCLEOTIDE SEQUENCE [LARGE SCALE GENOMIC DNA]</scope>
    <source>
        <strain evidence="2 3">61421 PRCM</strain>
    </source>
</reference>
<comment type="caution">
    <text evidence="2">The sequence shown here is derived from an EMBL/GenBank/DDBJ whole genome shotgun (WGS) entry which is preliminary data.</text>
</comment>
<organism evidence="2 3">
    <name type="scientific">Elizabethkingia meningoseptica</name>
    <name type="common">Chryseobacterium meningosepticum</name>
    <dbReference type="NCBI Taxonomy" id="238"/>
    <lineage>
        <taxon>Bacteria</taxon>
        <taxon>Pseudomonadati</taxon>
        <taxon>Bacteroidota</taxon>
        <taxon>Flavobacteriia</taxon>
        <taxon>Flavobacteriales</taxon>
        <taxon>Weeksellaceae</taxon>
        <taxon>Elizabethkingia</taxon>
    </lineage>
</organism>
<dbReference type="GeneID" id="48543085"/>
<protein>
    <submittedName>
        <fullName evidence="2">Uncharacterized protein</fullName>
    </submittedName>
</protein>
<evidence type="ECO:0000313" key="2">
    <source>
        <dbReference type="EMBL" id="OOH97495.1"/>
    </source>
</evidence>
<accession>A0A1V3U596</accession>
<dbReference type="STRING" id="238.BBD35_10250"/>
<feature type="region of interest" description="Disordered" evidence="1">
    <location>
        <begin position="33"/>
        <end position="69"/>
    </location>
</feature>
<evidence type="ECO:0000313" key="3">
    <source>
        <dbReference type="Proteomes" id="UP000188947"/>
    </source>
</evidence>
<sequence length="69" mass="7687">MMKNENQEKNHKEQYTPPLLEVILIEMEQGFAASSPVQPGGGSGVQEEDWTNGGIEVKDPDTNGGEWWK</sequence>
<dbReference type="KEGG" id="emg:BBD33_07800"/>
<dbReference type="EMBL" id="MPOG01000004">
    <property type="protein sequence ID" value="OOH97495.1"/>
    <property type="molecule type" value="Genomic_DNA"/>
</dbReference>
<dbReference type="AlphaFoldDB" id="A0A1V3U596"/>
<proteinExistence type="predicted"/>
<gene>
    <name evidence="2" type="ORF">BMF97_04055</name>
</gene>
<keyword evidence="3" id="KW-1185">Reference proteome</keyword>
<dbReference type="eggNOG" id="ENOG503117P">
    <property type="taxonomic scope" value="Bacteria"/>
</dbReference>
<dbReference type="RefSeq" id="WP_016199385.1">
    <property type="nucleotide sequence ID" value="NZ_CP014338.1"/>
</dbReference>
<evidence type="ECO:0000256" key="1">
    <source>
        <dbReference type="SAM" id="MobiDB-lite"/>
    </source>
</evidence>
<name>A0A1V3U596_ELIME</name>
<dbReference type="Proteomes" id="UP000188947">
    <property type="component" value="Unassembled WGS sequence"/>
</dbReference>